<reference evidence="2 3" key="1">
    <citation type="submission" date="2023-03" db="EMBL/GenBank/DDBJ databases">
        <title>High-quality genome of Scylla paramamosain provides insights in environmental adaptation.</title>
        <authorList>
            <person name="Zhang L."/>
        </authorList>
    </citation>
    <scope>NUCLEOTIDE SEQUENCE [LARGE SCALE GENOMIC DNA]</scope>
    <source>
        <strain evidence="2">LZ_2023a</strain>
        <tissue evidence="2">Muscle</tissue>
    </source>
</reference>
<feature type="region of interest" description="Disordered" evidence="1">
    <location>
        <begin position="1"/>
        <end position="59"/>
    </location>
</feature>
<accession>A0AAW0SB51</accession>
<dbReference type="Proteomes" id="UP001487740">
    <property type="component" value="Unassembled WGS sequence"/>
</dbReference>
<proteinExistence type="predicted"/>
<evidence type="ECO:0000313" key="2">
    <source>
        <dbReference type="EMBL" id="KAK8372096.1"/>
    </source>
</evidence>
<sequence>MLRAETPAALAAGSDVNASPRDEDRDEGFRPGREEERKRKRRGNRDRRQQVLGVDDSRGPLYQGNQRLRKFKAASNDHFRTGFDVVDALAQAHPDLQLKVRPNVRREVIITALTEESAETLARTTTIADKPAPLEELDPEDRLRRWVVTKFPLGLDPELLKRNSQVLEAERCTLKDRVQQTRTVPTRQVVIKASGTFPDGYIDLKWYGKYQIRPFTPEPLRCFRCQRIWPSPKYLHQDLRVRSMFRATQHGGLLREKEE</sequence>
<dbReference type="AlphaFoldDB" id="A0AAW0SB51"/>
<comment type="caution">
    <text evidence="2">The sequence shown here is derived from an EMBL/GenBank/DDBJ whole genome shotgun (WGS) entry which is preliminary data.</text>
</comment>
<organism evidence="2 3">
    <name type="scientific">Scylla paramamosain</name>
    <name type="common">Mud crab</name>
    <dbReference type="NCBI Taxonomy" id="85552"/>
    <lineage>
        <taxon>Eukaryota</taxon>
        <taxon>Metazoa</taxon>
        <taxon>Ecdysozoa</taxon>
        <taxon>Arthropoda</taxon>
        <taxon>Crustacea</taxon>
        <taxon>Multicrustacea</taxon>
        <taxon>Malacostraca</taxon>
        <taxon>Eumalacostraca</taxon>
        <taxon>Eucarida</taxon>
        <taxon>Decapoda</taxon>
        <taxon>Pleocyemata</taxon>
        <taxon>Brachyura</taxon>
        <taxon>Eubrachyura</taxon>
        <taxon>Portunoidea</taxon>
        <taxon>Portunidae</taxon>
        <taxon>Portuninae</taxon>
        <taxon>Scylla</taxon>
    </lineage>
</organism>
<protein>
    <submittedName>
        <fullName evidence="2">Uncharacterized protein</fullName>
    </submittedName>
</protein>
<evidence type="ECO:0000313" key="3">
    <source>
        <dbReference type="Proteomes" id="UP001487740"/>
    </source>
</evidence>
<gene>
    <name evidence="2" type="ORF">O3P69_018389</name>
</gene>
<feature type="compositionally biased region" description="Basic and acidic residues" evidence="1">
    <location>
        <begin position="20"/>
        <end position="37"/>
    </location>
</feature>
<keyword evidence="3" id="KW-1185">Reference proteome</keyword>
<name>A0AAW0SB51_SCYPA</name>
<evidence type="ECO:0000256" key="1">
    <source>
        <dbReference type="SAM" id="MobiDB-lite"/>
    </source>
</evidence>
<dbReference type="EMBL" id="JARAKH010004453">
    <property type="protein sequence ID" value="KAK8372096.1"/>
    <property type="molecule type" value="Genomic_DNA"/>
</dbReference>